<proteinExistence type="predicted"/>
<comment type="caution">
    <text evidence="1">The sequence shown here is derived from an EMBL/GenBank/DDBJ whole genome shotgun (WGS) entry which is preliminary data.</text>
</comment>
<reference evidence="1" key="2">
    <citation type="submission" date="2020-06" db="EMBL/GenBank/DDBJ databases">
        <authorList>
            <person name="Sheffer M."/>
        </authorList>
    </citation>
    <scope>NUCLEOTIDE SEQUENCE</scope>
</reference>
<organism evidence="1 2">
    <name type="scientific">Argiope bruennichi</name>
    <name type="common">Wasp spider</name>
    <name type="synonym">Aranea bruennichi</name>
    <dbReference type="NCBI Taxonomy" id="94029"/>
    <lineage>
        <taxon>Eukaryota</taxon>
        <taxon>Metazoa</taxon>
        <taxon>Ecdysozoa</taxon>
        <taxon>Arthropoda</taxon>
        <taxon>Chelicerata</taxon>
        <taxon>Arachnida</taxon>
        <taxon>Araneae</taxon>
        <taxon>Araneomorphae</taxon>
        <taxon>Entelegynae</taxon>
        <taxon>Araneoidea</taxon>
        <taxon>Araneidae</taxon>
        <taxon>Argiope</taxon>
    </lineage>
</organism>
<dbReference type="AlphaFoldDB" id="A0A8T0EHD7"/>
<sequence>MRRAIEFDFSNKGELEYYKMQRAIEFDFSNKGSLPEGHYASFVLPESQTFLRYHWLASRRTLCFTCSSRIANISKDISWSRSYSDDLMVESELHNRAGGSRLDYNNDPPYVWAC</sequence>
<evidence type="ECO:0000313" key="1">
    <source>
        <dbReference type="EMBL" id="KAF8771335.1"/>
    </source>
</evidence>
<dbReference type="Proteomes" id="UP000807504">
    <property type="component" value="Unassembled WGS sequence"/>
</dbReference>
<gene>
    <name evidence="1" type="ORF">HNY73_018771</name>
</gene>
<evidence type="ECO:0000313" key="2">
    <source>
        <dbReference type="Proteomes" id="UP000807504"/>
    </source>
</evidence>
<dbReference type="EMBL" id="JABXBU010002228">
    <property type="protein sequence ID" value="KAF8771335.1"/>
    <property type="molecule type" value="Genomic_DNA"/>
</dbReference>
<accession>A0A8T0EHD7</accession>
<protein>
    <submittedName>
        <fullName evidence="1">Uncharacterized protein</fullName>
    </submittedName>
</protein>
<name>A0A8T0EHD7_ARGBR</name>
<keyword evidence="2" id="KW-1185">Reference proteome</keyword>
<reference evidence="1" key="1">
    <citation type="journal article" date="2020" name="bioRxiv">
        <title>Chromosome-level reference genome of the European wasp spider Argiope bruennichi: a resource for studies on range expansion and evolutionary adaptation.</title>
        <authorList>
            <person name="Sheffer M.M."/>
            <person name="Hoppe A."/>
            <person name="Krehenwinkel H."/>
            <person name="Uhl G."/>
            <person name="Kuss A.W."/>
            <person name="Jensen L."/>
            <person name="Jensen C."/>
            <person name="Gillespie R.G."/>
            <person name="Hoff K.J."/>
            <person name="Prost S."/>
        </authorList>
    </citation>
    <scope>NUCLEOTIDE SEQUENCE</scope>
</reference>